<keyword evidence="1 4" id="KW-0732">Signal</keyword>
<feature type="compositionally biased region" description="Polar residues" evidence="3">
    <location>
        <begin position="321"/>
        <end position="331"/>
    </location>
</feature>
<sequence>MAMAIGRRRNLTLCYKLAGVALLIAFLHSPHAEAQPLPWQICNATAGNYTEGSTYQDNVRFLARTLPGNASSSPAFFAKDVAGGAPDRVYALALCRGDTNASSCAACVSNAFDSAQQLCAFNKRATMFDDPCILRFSDQDILANVTDNRGMFVAWNYNNVSSGRVKVFDSASGQSVNASGDYVSAVFDAFSGMLVNATAEHAAEDPARRFGTGEMGFDVFNVPYKKIFSLAQCTPDMSAADCRSCLGDIIRRMTPKYFVGKPGGRVFGVRCNFRFEAYSFFSGRPQLQLSGLPPAPPGLPASPEPPPPAPPGPPPPAPSGTRQDNQTVDTG</sequence>
<feature type="domain" description="Gnk2-homologous" evidence="5">
    <location>
        <begin position="37"/>
        <end position="141"/>
    </location>
</feature>
<keyword evidence="7" id="KW-1185">Reference proteome</keyword>
<proteinExistence type="predicted"/>
<dbReference type="CDD" id="cd23509">
    <property type="entry name" value="Gnk2-like"/>
    <property type="match status" value="2"/>
</dbReference>
<organism evidence="6">
    <name type="scientific">Oryza brachyantha</name>
    <name type="common">malo sina</name>
    <dbReference type="NCBI Taxonomy" id="4533"/>
    <lineage>
        <taxon>Eukaryota</taxon>
        <taxon>Viridiplantae</taxon>
        <taxon>Streptophyta</taxon>
        <taxon>Embryophyta</taxon>
        <taxon>Tracheophyta</taxon>
        <taxon>Spermatophyta</taxon>
        <taxon>Magnoliopsida</taxon>
        <taxon>Liliopsida</taxon>
        <taxon>Poales</taxon>
        <taxon>Poaceae</taxon>
        <taxon>BOP clade</taxon>
        <taxon>Oryzoideae</taxon>
        <taxon>Oryzeae</taxon>
        <taxon>Oryzinae</taxon>
        <taxon>Oryza</taxon>
    </lineage>
</organism>
<evidence type="ECO:0000259" key="5">
    <source>
        <dbReference type="PROSITE" id="PS51473"/>
    </source>
</evidence>
<dbReference type="FunFam" id="3.30.430.20:FF:000004">
    <property type="entry name" value="Receptor-like serine-threonine protein kinase"/>
    <property type="match status" value="1"/>
</dbReference>
<dbReference type="InterPro" id="IPR038408">
    <property type="entry name" value="GNK2_sf"/>
</dbReference>
<dbReference type="Gramene" id="OB07G23340.1">
    <property type="protein sequence ID" value="OB07G23340.1"/>
    <property type="gene ID" value="OB07G23340"/>
</dbReference>
<dbReference type="PANTHER" id="PTHR32099:SF42">
    <property type="entry name" value="CYSTEINE-RICH RECEPTOR-LIKE PROTEIN KINASE 9-RELATED"/>
    <property type="match status" value="1"/>
</dbReference>
<feature type="chain" id="PRO_5003774974" description="Gnk2-homologous domain-containing protein" evidence="4">
    <location>
        <begin position="35"/>
        <end position="331"/>
    </location>
</feature>
<evidence type="ECO:0000256" key="3">
    <source>
        <dbReference type="SAM" id="MobiDB-lite"/>
    </source>
</evidence>
<dbReference type="Gene3D" id="3.30.430.20">
    <property type="entry name" value="Gnk2 domain, C-X8-C-X2-C motif"/>
    <property type="match status" value="2"/>
</dbReference>
<feature type="compositionally biased region" description="Pro residues" evidence="3">
    <location>
        <begin position="293"/>
        <end position="318"/>
    </location>
</feature>
<accession>J3MLQ2</accession>
<dbReference type="PANTHER" id="PTHR32099">
    <property type="entry name" value="CYSTEINE-RICH REPEAT SECRETORY PROTEIN"/>
    <property type="match status" value="1"/>
</dbReference>
<dbReference type="OMA" id="WQICNAT"/>
<reference evidence="6" key="1">
    <citation type="journal article" date="2013" name="Nat. Commun.">
        <title>Whole-genome sequencing of Oryza brachyantha reveals mechanisms underlying Oryza genome evolution.</title>
        <authorList>
            <person name="Chen J."/>
            <person name="Huang Q."/>
            <person name="Gao D."/>
            <person name="Wang J."/>
            <person name="Lang Y."/>
            <person name="Liu T."/>
            <person name="Li B."/>
            <person name="Bai Z."/>
            <person name="Luis Goicoechea J."/>
            <person name="Liang C."/>
            <person name="Chen C."/>
            <person name="Zhang W."/>
            <person name="Sun S."/>
            <person name="Liao Y."/>
            <person name="Zhang X."/>
            <person name="Yang L."/>
            <person name="Song C."/>
            <person name="Wang M."/>
            <person name="Shi J."/>
            <person name="Liu G."/>
            <person name="Liu J."/>
            <person name="Zhou H."/>
            <person name="Zhou W."/>
            <person name="Yu Q."/>
            <person name="An N."/>
            <person name="Chen Y."/>
            <person name="Cai Q."/>
            <person name="Wang B."/>
            <person name="Liu B."/>
            <person name="Min J."/>
            <person name="Huang Y."/>
            <person name="Wu H."/>
            <person name="Li Z."/>
            <person name="Zhang Y."/>
            <person name="Yin Y."/>
            <person name="Song W."/>
            <person name="Jiang J."/>
            <person name="Jackson S.A."/>
            <person name="Wing R.A."/>
            <person name="Wang J."/>
            <person name="Chen M."/>
        </authorList>
    </citation>
    <scope>NUCLEOTIDE SEQUENCE [LARGE SCALE GENOMIC DNA]</scope>
    <source>
        <strain evidence="6">cv. IRGC 101232</strain>
    </source>
</reference>
<dbReference type="InterPro" id="IPR002902">
    <property type="entry name" value="GNK2"/>
</dbReference>
<dbReference type="HOGENOM" id="CLU_000288_35_0_1"/>
<evidence type="ECO:0000313" key="7">
    <source>
        <dbReference type="Proteomes" id="UP000006038"/>
    </source>
</evidence>
<feature type="signal peptide" evidence="4">
    <location>
        <begin position="1"/>
        <end position="34"/>
    </location>
</feature>
<evidence type="ECO:0000313" key="6">
    <source>
        <dbReference type="EnsemblPlants" id="OB07G23340.1"/>
    </source>
</evidence>
<dbReference type="EnsemblPlants" id="OB07G23340.1">
    <property type="protein sequence ID" value="OB07G23340.1"/>
    <property type="gene ID" value="OB07G23340"/>
</dbReference>
<feature type="domain" description="Gnk2-homologous" evidence="5">
    <location>
        <begin position="169"/>
        <end position="280"/>
    </location>
</feature>
<evidence type="ECO:0000256" key="1">
    <source>
        <dbReference type="ARBA" id="ARBA00022729"/>
    </source>
</evidence>
<dbReference type="Pfam" id="PF01657">
    <property type="entry name" value="Stress-antifung"/>
    <property type="match status" value="2"/>
</dbReference>
<keyword evidence="2" id="KW-0677">Repeat</keyword>
<evidence type="ECO:0000256" key="4">
    <source>
        <dbReference type="SAM" id="SignalP"/>
    </source>
</evidence>
<dbReference type="STRING" id="4533.J3MLQ2"/>
<reference evidence="6" key="2">
    <citation type="submission" date="2013-04" db="UniProtKB">
        <authorList>
            <consortium name="EnsemblPlants"/>
        </authorList>
    </citation>
    <scope>IDENTIFICATION</scope>
</reference>
<protein>
    <recommendedName>
        <fullName evidence="5">Gnk2-homologous domain-containing protein</fullName>
    </recommendedName>
</protein>
<name>J3MLQ2_ORYBR</name>
<dbReference type="eggNOG" id="ENOG502QWDY">
    <property type="taxonomic scope" value="Eukaryota"/>
</dbReference>
<dbReference type="Proteomes" id="UP000006038">
    <property type="component" value="Chromosome 7"/>
</dbReference>
<dbReference type="AlphaFoldDB" id="J3MLQ2"/>
<feature type="region of interest" description="Disordered" evidence="3">
    <location>
        <begin position="289"/>
        <end position="331"/>
    </location>
</feature>
<evidence type="ECO:0000256" key="2">
    <source>
        <dbReference type="ARBA" id="ARBA00022737"/>
    </source>
</evidence>
<dbReference type="PROSITE" id="PS51473">
    <property type="entry name" value="GNK2"/>
    <property type="match status" value="2"/>
</dbReference>